<keyword evidence="6 9" id="KW-1133">Transmembrane helix</keyword>
<comment type="caution">
    <text evidence="10">The sequence shown here is derived from an EMBL/GenBank/DDBJ whole genome shotgun (WGS) entry which is preliminary data.</text>
</comment>
<evidence type="ECO:0000256" key="6">
    <source>
        <dbReference type="ARBA" id="ARBA00022989"/>
    </source>
</evidence>
<keyword evidence="8 9" id="KW-0472">Membrane</keyword>
<protein>
    <recommendedName>
        <fullName evidence="9">Transmembrane 9 superfamily member</fullName>
    </recommendedName>
</protein>
<dbReference type="Proteomes" id="UP001162156">
    <property type="component" value="Unassembled WGS sequence"/>
</dbReference>
<keyword evidence="7" id="KW-0333">Golgi apparatus</keyword>
<dbReference type="Pfam" id="PF02990">
    <property type="entry name" value="EMP70"/>
    <property type="match status" value="1"/>
</dbReference>
<evidence type="ECO:0000313" key="10">
    <source>
        <dbReference type="EMBL" id="KAJ8971973.1"/>
    </source>
</evidence>
<accession>A0AAV8ZX82</accession>
<keyword evidence="11" id="KW-1185">Reference proteome</keyword>
<keyword evidence="5" id="KW-0732">Signal</keyword>
<gene>
    <name evidence="10" type="ORF">NQ314_000455</name>
</gene>
<dbReference type="GO" id="GO:0016020">
    <property type="term" value="C:membrane"/>
    <property type="evidence" value="ECO:0007669"/>
    <property type="project" value="UniProtKB-SubCell"/>
</dbReference>
<dbReference type="GO" id="GO:0005794">
    <property type="term" value="C:Golgi apparatus"/>
    <property type="evidence" value="ECO:0007669"/>
    <property type="project" value="UniProtKB-SubCell"/>
</dbReference>
<evidence type="ECO:0000256" key="2">
    <source>
        <dbReference type="ARBA" id="ARBA00004555"/>
    </source>
</evidence>
<proteinExistence type="inferred from homology"/>
<keyword evidence="4 9" id="KW-0812">Transmembrane</keyword>
<comment type="similarity">
    <text evidence="3 9">Belongs to the nonaspanin (TM9SF) (TC 9.A.2) family.</text>
</comment>
<feature type="transmembrane region" description="Helical" evidence="9">
    <location>
        <begin position="42"/>
        <end position="71"/>
    </location>
</feature>
<feature type="transmembrane region" description="Helical" evidence="9">
    <location>
        <begin position="6"/>
        <end position="30"/>
    </location>
</feature>
<dbReference type="EMBL" id="JANEYF010000136">
    <property type="protein sequence ID" value="KAJ8971973.1"/>
    <property type="molecule type" value="Genomic_DNA"/>
</dbReference>
<sequence>MWDYHWWWRSFIVSGGSALYILGYSLFYFMNKLEITEFIPTLLYIGYTGLMVFTFWLLTGMIGFFAAYAFVRKIYAAVKID</sequence>
<evidence type="ECO:0000256" key="8">
    <source>
        <dbReference type="ARBA" id="ARBA00023136"/>
    </source>
</evidence>
<dbReference type="PANTHER" id="PTHR10766:SF55">
    <property type="entry name" value="TRANSMEMBRANE 9 SUPERFAMILY MEMBER 4"/>
    <property type="match status" value="1"/>
</dbReference>
<evidence type="ECO:0000313" key="11">
    <source>
        <dbReference type="Proteomes" id="UP001162156"/>
    </source>
</evidence>
<evidence type="ECO:0000256" key="5">
    <source>
        <dbReference type="ARBA" id="ARBA00022729"/>
    </source>
</evidence>
<evidence type="ECO:0000256" key="7">
    <source>
        <dbReference type="ARBA" id="ARBA00023034"/>
    </source>
</evidence>
<name>A0AAV8ZX82_9CUCU</name>
<evidence type="ECO:0000256" key="9">
    <source>
        <dbReference type="RuleBase" id="RU363079"/>
    </source>
</evidence>
<evidence type="ECO:0000256" key="4">
    <source>
        <dbReference type="ARBA" id="ARBA00022692"/>
    </source>
</evidence>
<dbReference type="AlphaFoldDB" id="A0AAV8ZX82"/>
<dbReference type="GO" id="GO:0072657">
    <property type="term" value="P:protein localization to membrane"/>
    <property type="evidence" value="ECO:0007669"/>
    <property type="project" value="TreeGrafter"/>
</dbReference>
<dbReference type="PANTHER" id="PTHR10766">
    <property type="entry name" value="TRANSMEMBRANE 9 SUPERFAMILY PROTEIN"/>
    <property type="match status" value="1"/>
</dbReference>
<evidence type="ECO:0000256" key="1">
    <source>
        <dbReference type="ARBA" id="ARBA00004141"/>
    </source>
</evidence>
<comment type="caution">
    <text evidence="9">Lacks conserved residue(s) required for the propagation of feature annotation.</text>
</comment>
<comment type="subcellular location">
    <subcellularLocation>
        <location evidence="2">Golgi apparatus</location>
    </subcellularLocation>
    <subcellularLocation>
        <location evidence="1">Membrane</location>
        <topology evidence="1">Multi-pass membrane protein</topology>
    </subcellularLocation>
</comment>
<evidence type="ECO:0000256" key="3">
    <source>
        <dbReference type="ARBA" id="ARBA00005227"/>
    </source>
</evidence>
<dbReference type="InterPro" id="IPR004240">
    <property type="entry name" value="EMP70"/>
</dbReference>
<organism evidence="10 11">
    <name type="scientific">Rhamnusium bicolor</name>
    <dbReference type="NCBI Taxonomy" id="1586634"/>
    <lineage>
        <taxon>Eukaryota</taxon>
        <taxon>Metazoa</taxon>
        <taxon>Ecdysozoa</taxon>
        <taxon>Arthropoda</taxon>
        <taxon>Hexapoda</taxon>
        <taxon>Insecta</taxon>
        <taxon>Pterygota</taxon>
        <taxon>Neoptera</taxon>
        <taxon>Endopterygota</taxon>
        <taxon>Coleoptera</taxon>
        <taxon>Polyphaga</taxon>
        <taxon>Cucujiformia</taxon>
        <taxon>Chrysomeloidea</taxon>
        <taxon>Cerambycidae</taxon>
        <taxon>Lepturinae</taxon>
        <taxon>Rhagiini</taxon>
        <taxon>Rhamnusium</taxon>
    </lineage>
</organism>
<reference evidence="10" key="1">
    <citation type="journal article" date="2023" name="Insect Mol. Biol.">
        <title>Genome sequencing provides insights into the evolution of gene families encoding plant cell wall-degrading enzymes in longhorned beetles.</title>
        <authorList>
            <person name="Shin N.R."/>
            <person name="Okamura Y."/>
            <person name="Kirsch R."/>
            <person name="Pauchet Y."/>
        </authorList>
    </citation>
    <scope>NUCLEOTIDE SEQUENCE</scope>
    <source>
        <strain evidence="10">RBIC_L_NR</strain>
    </source>
</reference>